<dbReference type="InterPro" id="IPR056884">
    <property type="entry name" value="NPHP3-like_N"/>
</dbReference>
<dbReference type="Proteomes" id="UP000800200">
    <property type="component" value="Unassembled WGS sequence"/>
</dbReference>
<keyword evidence="4" id="KW-1185">Reference proteome</keyword>
<accession>A0A6A6EGL6</accession>
<evidence type="ECO:0000256" key="1">
    <source>
        <dbReference type="ARBA" id="ARBA00022737"/>
    </source>
</evidence>
<name>A0A6A6EGL6_9PEZI</name>
<evidence type="ECO:0000313" key="3">
    <source>
        <dbReference type="EMBL" id="KAF2189798.1"/>
    </source>
</evidence>
<dbReference type="EMBL" id="ML994620">
    <property type="protein sequence ID" value="KAF2189798.1"/>
    <property type="molecule type" value="Genomic_DNA"/>
</dbReference>
<feature type="non-terminal residue" evidence="3">
    <location>
        <position position="1"/>
    </location>
</feature>
<proteinExistence type="predicted"/>
<dbReference type="OrthoDB" id="674604at2759"/>
<feature type="domain" description="Nephrocystin 3-like N-terminal" evidence="2">
    <location>
        <begin position="7"/>
        <end position="60"/>
    </location>
</feature>
<evidence type="ECO:0000259" key="2">
    <source>
        <dbReference type="Pfam" id="PF24883"/>
    </source>
</evidence>
<dbReference type="Pfam" id="PF24883">
    <property type="entry name" value="NPHP3_N"/>
    <property type="match status" value="1"/>
</dbReference>
<protein>
    <recommendedName>
        <fullName evidence="2">Nephrocystin 3-like N-terminal domain-containing protein</fullName>
    </recommendedName>
</protein>
<organism evidence="3 4">
    <name type="scientific">Zopfia rhizophila CBS 207.26</name>
    <dbReference type="NCBI Taxonomy" id="1314779"/>
    <lineage>
        <taxon>Eukaryota</taxon>
        <taxon>Fungi</taxon>
        <taxon>Dikarya</taxon>
        <taxon>Ascomycota</taxon>
        <taxon>Pezizomycotina</taxon>
        <taxon>Dothideomycetes</taxon>
        <taxon>Dothideomycetes incertae sedis</taxon>
        <taxon>Zopfiaceae</taxon>
        <taxon>Zopfia</taxon>
    </lineage>
</organism>
<dbReference type="AlphaFoldDB" id="A0A6A6EGL6"/>
<evidence type="ECO:0000313" key="4">
    <source>
        <dbReference type="Proteomes" id="UP000800200"/>
    </source>
</evidence>
<sequence>WRQLILQPLLRLDGNSSQSFYILVVDALDECEKGNDIWAILQLLVEARSLKMVLLRVFLTGVQNCNPT</sequence>
<keyword evidence="1" id="KW-0677">Repeat</keyword>
<reference evidence="3" key="1">
    <citation type="journal article" date="2020" name="Stud. Mycol.">
        <title>101 Dothideomycetes genomes: a test case for predicting lifestyles and emergence of pathogens.</title>
        <authorList>
            <person name="Haridas S."/>
            <person name="Albert R."/>
            <person name="Binder M."/>
            <person name="Bloem J."/>
            <person name="Labutti K."/>
            <person name="Salamov A."/>
            <person name="Andreopoulos B."/>
            <person name="Baker S."/>
            <person name="Barry K."/>
            <person name="Bills G."/>
            <person name="Bluhm B."/>
            <person name="Cannon C."/>
            <person name="Castanera R."/>
            <person name="Culley D."/>
            <person name="Daum C."/>
            <person name="Ezra D."/>
            <person name="Gonzalez J."/>
            <person name="Henrissat B."/>
            <person name="Kuo A."/>
            <person name="Liang C."/>
            <person name="Lipzen A."/>
            <person name="Lutzoni F."/>
            <person name="Magnuson J."/>
            <person name="Mondo S."/>
            <person name="Nolan M."/>
            <person name="Ohm R."/>
            <person name="Pangilinan J."/>
            <person name="Park H.-J."/>
            <person name="Ramirez L."/>
            <person name="Alfaro M."/>
            <person name="Sun H."/>
            <person name="Tritt A."/>
            <person name="Yoshinaga Y."/>
            <person name="Zwiers L.-H."/>
            <person name="Turgeon B."/>
            <person name="Goodwin S."/>
            <person name="Spatafora J."/>
            <person name="Crous P."/>
            <person name="Grigoriev I."/>
        </authorList>
    </citation>
    <scope>NUCLEOTIDE SEQUENCE</scope>
    <source>
        <strain evidence="3">CBS 207.26</strain>
    </source>
</reference>
<gene>
    <name evidence="3" type="ORF">K469DRAFT_562368</name>
</gene>